<dbReference type="Pfam" id="PF02948">
    <property type="entry name" value="Amelogenin"/>
    <property type="match status" value="1"/>
</dbReference>
<keyword evidence="3" id="KW-0964">Secreted</keyword>
<proteinExistence type="inferred from homology"/>
<keyword evidence="4" id="KW-0272">Extracellular matrix</keyword>
<keyword evidence="5" id="KW-0091">Biomineralization</keyword>
<dbReference type="PANTHER" id="PTHR46794">
    <property type="entry name" value="AMELOGENIN, Y ISOFORM"/>
    <property type="match status" value="1"/>
</dbReference>
<dbReference type="PANTHER" id="PTHR46794:SF2">
    <property type="entry name" value="AMELOGENIN, X ISOFORM"/>
    <property type="match status" value="1"/>
</dbReference>
<evidence type="ECO:0000256" key="3">
    <source>
        <dbReference type="ARBA" id="ARBA00022525"/>
    </source>
</evidence>
<dbReference type="OrthoDB" id="9363410at2759"/>
<protein>
    <recommendedName>
        <fullName evidence="9">Amelogenin</fullName>
    </recommendedName>
</protein>
<evidence type="ECO:0000313" key="8">
    <source>
        <dbReference type="Proteomes" id="UP000694562"/>
    </source>
</evidence>
<evidence type="ECO:0000256" key="6">
    <source>
        <dbReference type="SAM" id="MobiDB-lite"/>
    </source>
</evidence>
<reference evidence="7" key="2">
    <citation type="submission" date="2025-09" db="UniProtKB">
        <authorList>
            <consortium name="Ensembl"/>
        </authorList>
    </citation>
    <scope>IDENTIFICATION</scope>
</reference>
<dbReference type="InterPro" id="IPR004116">
    <property type="entry name" value="Amelogenin"/>
</dbReference>
<dbReference type="SMART" id="SM00818">
    <property type="entry name" value="Amelogenin"/>
    <property type="match status" value="1"/>
</dbReference>
<evidence type="ECO:0000256" key="1">
    <source>
        <dbReference type="ARBA" id="ARBA00004498"/>
    </source>
</evidence>
<evidence type="ECO:0000256" key="5">
    <source>
        <dbReference type="ARBA" id="ARBA00022591"/>
    </source>
</evidence>
<dbReference type="GO" id="GO:0030345">
    <property type="term" value="F:structural constituent of tooth enamel"/>
    <property type="evidence" value="ECO:0007669"/>
    <property type="project" value="TreeGrafter"/>
</dbReference>
<evidence type="ECO:0000313" key="7">
    <source>
        <dbReference type="Ensembl" id="ENSFTIP00000020920.1"/>
    </source>
</evidence>
<evidence type="ECO:0000256" key="2">
    <source>
        <dbReference type="ARBA" id="ARBA00010383"/>
    </source>
</evidence>
<comment type="subcellular location">
    <subcellularLocation>
        <location evidence="1">Secreted</location>
        <location evidence="1">Extracellular space</location>
        <location evidence="1">Extracellular matrix</location>
    </subcellularLocation>
</comment>
<evidence type="ECO:0000256" key="4">
    <source>
        <dbReference type="ARBA" id="ARBA00022530"/>
    </source>
</evidence>
<dbReference type="AlphaFoldDB" id="A0A8C4V6Z4"/>
<feature type="compositionally biased region" description="Polar residues" evidence="6">
    <location>
        <begin position="106"/>
        <end position="123"/>
    </location>
</feature>
<sequence length="190" mass="21642">MKCAKLTYLRIIVVSFSSLEEGIPSWKVLTSLKWYQSLMRPQVSHFSLLLHLHHQRTLPAVQQCPQGQSLPPLQHTLLMALQHQWMQIPRLHPVSPAAHHQPSLPTPAQTAQPQAGEQQNLAEQPQHPANPSQPMQPPSSWQFPICPYTPRTCCPQTRLWSHSRSNDKKKQKEIIRKLLLLAVMATECVS</sequence>
<dbReference type="Ensembl" id="ENSFTIT00000021793.1">
    <property type="protein sequence ID" value="ENSFTIP00000020920.1"/>
    <property type="gene ID" value="ENSFTIG00000013612.1"/>
</dbReference>
<organism evidence="7 8">
    <name type="scientific">Falco tinnunculus</name>
    <name type="common">Common kestrel</name>
    <dbReference type="NCBI Taxonomy" id="100819"/>
    <lineage>
        <taxon>Eukaryota</taxon>
        <taxon>Metazoa</taxon>
        <taxon>Chordata</taxon>
        <taxon>Craniata</taxon>
        <taxon>Vertebrata</taxon>
        <taxon>Euteleostomi</taxon>
        <taxon>Archelosauria</taxon>
        <taxon>Archosauria</taxon>
        <taxon>Dinosauria</taxon>
        <taxon>Saurischia</taxon>
        <taxon>Theropoda</taxon>
        <taxon>Coelurosauria</taxon>
        <taxon>Aves</taxon>
        <taxon>Neognathae</taxon>
        <taxon>Neoaves</taxon>
        <taxon>Telluraves</taxon>
        <taxon>Australaves</taxon>
        <taxon>Falconiformes</taxon>
        <taxon>Falconidae</taxon>
        <taxon>Falco</taxon>
    </lineage>
</organism>
<dbReference type="GO" id="GO:0031214">
    <property type="term" value="P:biomineral tissue development"/>
    <property type="evidence" value="ECO:0007669"/>
    <property type="project" value="UniProtKB-KW"/>
</dbReference>
<dbReference type="OMA" id="NMLRYPY"/>
<dbReference type="Proteomes" id="UP000694562">
    <property type="component" value="Unplaced"/>
</dbReference>
<keyword evidence="8" id="KW-1185">Reference proteome</keyword>
<reference evidence="7" key="1">
    <citation type="submission" date="2025-08" db="UniProtKB">
        <authorList>
            <consortium name="Ensembl"/>
        </authorList>
    </citation>
    <scope>IDENTIFICATION</scope>
</reference>
<feature type="region of interest" description="Disordered" evidence="6">
    <location>
        <begin position="95"/>
        <end position="141"/>
    </location>
</feature>
<name>A0A8C4V6Z4_FALTI</name>
<comment type="similarity">
    <text evidence="2">Belongs to the amelogenin family.</text>
</comment>
<accession>A0A8C4V6Z4</accession>
<feature type="compositionally biased region" description="Low complexity" evidence="6">
    <location>
        <begin position="129"/>
        <end position="141"/>
    </location>
</feature>
<evidence type="ECO:0008006" key="9">
    <source>
        <dbReference type="Google" id="ProtNLM"/>
    </source>
</evidence>